<evidence type="ECO:0000313" key="1">
    <source>
        <dbReference type="EMBL" id="KAG0247608.1"/>
    </source>
</evidence>
<name>A0AAD4D183_9FUNG</name>
<keyword evidence="2" id="KW-1185">Reference proteome</keyword>
<feature type="non-terminal residue" evidence="1">
    <location>
        <position position="1"/>
    </location>
</feature>
<accession>A0AAD4D183</accession>
<dbReference type="AlphaFoldDB" id="A0AAD4D183"/>
<reference evidence="1" key="1">
    <citation type="journal article" date="2020" name="Fungal Divers.">
        <title>Resolving the Mortierellaceae phylogeny through synthesis of multi-gene phylogenetics and phylogenomics.</title>
        <authorList>
            <person name="Vandepol N."/>
            <person name="Liber J."/>
            <person name="Desiro A."/>
            <person name="Na H."/>
            <person name="Kennedy M."/>
            <person name="Barry K."/>
            <person name="Grigoriev I.V."/>
            <person name="Miller A.N."/>
            <person name="O'Donnell K."/>
            <person name="Stajich J.E."/>
            <person name="Bonito G."/>
        </authorList>
    </citation>
    <scope>NUCLEOTIDE SEQUENCE</scope>
    <source>
        <strain evidence="1">NRRL 28262</strain>
    </source>
</reference>
<evidence type="ECO:0000313" key="2">
    <source>
        <dbReference type="Proteomes" id="UP001194580"/>
    </source>
</evidence>
<feature type="non-terminal residue" evidence="1">
    <location>
        <position position="212"/>
    </location>
</feature>
<protein>
    <submittedName>
        <fullName evidence="1">Uncharacterized protein</fullName>
    </submittedName>
</protein>
<dbReference type="Proteomes" id="UP001194580">
    <property type="component" value="Unassembled WGS sequence"/>
</dbReference>
<sequence length="212" mass="24199">LTTPSYVRIVKFLDGTQETKLGKDAIDRPLDEREMAAVRARRAELDQRYRDNPGSNYNSSIPDPEFKGGFQPNKAYGLGWPPSFTVKETIYDPWGDEMDWGLSLGSTSALSLGSQSRRKRQYFEFEEGLGMGGEFDFEFGGIGSEWDDGLTKPIRTSYHGDYNATAQCVRTPEELDRMENERRKTYELRQTVAKILLERAKDMAETRLDTKV</sequence>
<proteinExistence type="predicted"/>
<organism evidence="1 2">
    <name type="scientific">Linnemannia exigua</name>
    <dbReference type="NCBI Taxonomy" id="604196"/>
    <lineage>
        <taxon>Eukaryota</taxon>
        <taxon>Fungi</taxon>
        <taxon>Fungi incertae sedis</taxon>
        <taxon>Mucoromycota</taxon>
        <taxon>Mortierellomycotina</taxon>
        <taxon>Mortierellomycetes</taxon>
        <taxon>Mortierellales</taxon>
        <taxon>Mortierellaceae</taxon>
        <taxon>Linnemannia</taxon>
    </lineage>
</organism>
<dbReference type="EMBL" id="JAAAIL010004545">
    <property type="protein sequence ID" value="KAG0247608.1"/>
    <property type="molecule type" value="Genomic_DNA"/>
</dbReference>
<gene>
    <name evidence="1" type="ORF">BGZ95_008548</name>
</gene>
<comment type="caution">
    <text evidence="1">The sequence shown here is derived from an EMBL/GenBank/DDBJ whole genome shotgun (WGS) entry which is preliminary data.</text>
</comment>